<name>A0A0R1R6C8_9LACO</name>
<proteinExistence type="predicted"/>
<sequence>MKKWVHAHPKGFWGSLIALIVVVILVGIGLWHNHTQQLAMAKVDQALTTAERTSRKLDVAVVKRWAKPNVYIKTSTTAQQLKDLSASGKKLIAKVKPYRTKPTAETRKRLKQLDAAQSMRAVNVRRLQKARKATNAVNALVMPEALLDTKVDDTAMIVEDTDQAAITKAKLKVADTNPELKQTLTKVLTTCAAQLKERSELKKAMAKIAKGGTLKADVTLAELKAFQAFLKQMTYPKLAEGDQTLIQGVQKAIDAQDTQKIPLTELQRRAFYAYSQGKDLSAAYVDKAKSHFDGETYLASIWGIYLSGTGLSTHEMATLKISRNGDYTMTGRDGDRHGNIFKDITKQQLDAMRSDVTKGKAPKAKPLTQVFTSPKAFYDWGIAQLDGAHDPHLTTQQTNVKAEFSLMRDQELKDFSVEAVYDVEFDYGTGQSEVDKQIGHFGRMVLAKDGTVYTGMPLGVLGVNTQLTAQVQEKNYAE</sequence>
<keyword evidence="1" id="KW-0812">Transmembrane</keyword>
<dbReference type="Proteomes" id="UP000051790">
    <property type="component" value="Unassembled WGS sequence"/>
</dbReference>
<dbReference type="AlphaFoldDB" id="A0A0R1R6C8"/>
<organism evidence="2 3">
    <name type="scientific">Lacticaseibacillus manihotivorans DSM 13343 = JCM 12514</name>
    <dbReference type="NCBI Taxonomy" id="1423769"/>
    <lineage>
        <taxon>Bacteria</taxon>
        <taxon>Bacillati</taxon>
        <taxon>Bacillota</taxon>
        <taxon>Bacilli</taxon>
        <taxon>Lactobacillales</taxon>
        <taxon>Lactobacillaceae</taxon>
        <taxon>Lacticaseibacillus</taxon>
    </lineage>
</organism>
<feature type="transmembrane region" description="Helical" evidence="1">
    <location>
        <begin position="12"/>
        <end position="31"/>
    </location>
</feature>
<evidence type="ECO:0000313" key="3">
    <source>
        <dbReference type="Proteomes" id="UP000051790"/>
    </source>
</evidence>
<keyword evidence="3" id="KW-1185">Reference proteome</keyword>
<accession>A0A0R1R6C8</accession>
<evidence type="ECO:0000313" key="2">
    <source>
        <dbReference type="EMBL" id="KRL52332.1"/>
    </source>
</evidence>
<gene>
    <name evidence="2" type="ORF">FD01_GL002441</name>
</gene>
<keyword evidence="1" id="KW-0472">Membrane</keyword>
<dbReference type="EMBL" id="AZEU01000040">
    <property type="protein sequence ID" value="KRL52332.1"/>
    <property type="molecule type" value="Genomic_DNA"/>
</dbReference>
<dbReference type="PATRIC" id="fig|1423769.4.peg.2635"/>
<evidence type="ECO:0000256" key="1">
    <source>
        <dbReference type="SAM" id="Phobius"/>
    </source>
</evidence>
<keyword evidence="1" id="KW-1133">Transmembrane helix</keyword>
<dbReference type="OrthoDB" id="2282693at2"/>
<reference evidence="2 3" key="1">
    <citation type="journal article" date="2015" name="Genome Announc.">
        <title>Expanding the biotechnology potential of lactobacilli through comparative genomics of 213 strains and associated genera.</title>
        <authorList>
            <person name="Sun Z."/>
            <person name="Harris H.M."/>
            <person name="McCann A."/>
            <person name="Guo C."/>
            <person name="Argimon S."/>
            <person name="Zhang W."/>
            <person name="Yang X."/>
            <person name="Jeffery I.B."/>
            <person name="Cooney J.C."/>
            <person name="Kagawa T.F."/>
            <person name="Liu W."/>
            <person name="Song Y."/>
            <person name="Salvetti E."/>
            <person name="Wrobel A."/>
            <person name="Rasinkangas P."/>
            <person name="Parkhill J."/>
            <person name="Rea M.C."/>
            <person name="O'Sullivan O."/>
            <person name="Ritari J."/>
            <person name="Douillard F.P."/>
            <person name="Paul Ross R."/>
            <person name="Yang R."/>
            <person name="Briner A.E."/>
            <person name="Felis G.E."/>
            <person name="de Vos W.M."/>
            <person name="Barrangou R."/>
            <person name="Klaenhammer T.R."/>
            <person name="Caufield P.W."/>
            <person name="Cui Y."/>
            <person name="Zhang H."/>
            <person name="O'Toole P.W."/>
        </authorList>
    </citation>
    <scope>NUCLEOTIDE SEQUENCE [LARGE SCALE GENOMIC DNA]</scope>
    <source>
        <strain evidence="2 3">DSM 13343</strain>
    </source>
</reference>
<dbReference type="RefSeq" id="WP_056962494.1">
    <property type="nucleotide sequence ID" value="NZ_AZEU01000040.1"/>
</dbReference>
<protein>
    <submittedName>
        <fullName evidence="2">Uncharacterized protein</fullName>
    </submittedName>
</protein>
<comment type="caution">
    <text evidence="2">The sequence shown here is derived from an EMBL/GenBank/DDBJ whole genome shotgun (WGS) entry which is preliminary data.</text>
</comment>